<name>A0A6A4H8W7_9AGAR</name>
<gene>
    <name evidence="1" type="ORF">BT96DRAFT_1050171</name>
</gene>
<dbReference type="AlphaFoldDB" id="A0A6A4H8W7"/>
<dbReference type="Proteomes" id="UP000799118">
    <property type="component" value="Unassembled WGS sequence"/>
</dbReference>
<evidence type="ECO:0000313" key="2">
    <source>
        <dbReference type="Proteomes" id="UP000799118"/>
    </source>
</evidence>
<organism evidence="1 2">
    <name type="scientific">Gymnopus androsaceus JB14</name>
    <dbReference type="NCBI Taxonomy" id="1447944"/>
    <lineage>
        <taxon>Eukaryota</taxon>
        <taxon>Fungi</taxon>
        <taxon>Dikarya</taxon>
        <taxon>Basidiomycota</taxon>
        <taxon>Agaricomycotina</taxon>
        <taxon>Agaricomycetes</taxon>
        <taxon>Agaricomycetidae</taxon>
        <taxon>Agaricales</taxon>
        <taxon>Marasmiineae</taxon>
        <taxon>Omphalotaceae</taxon>
        <taxon>Gymnopus</taxon>
    </lineage>
</organism>
<reference evidence="1" key="1">
    <citation type="journal article" date="2019" name="Environ. Microbiol.">
        <title>Fungal ecological strategies reflected in gene transcription - a case study of two litter decomposers.</title>
        <authorList>
            <person name="Barbi F."/>
            <person name="Kohler A."/>
            <person name="Barry K."/>
            <person name="Baskaran P."/>
            <person name="Daum C."/>
            <person name="Fauchery L."/>
            <person name="Ihrmark K."/>
            <person name="Kuo A."/>
            <person name="LaButti K."/>
            <person name="Lipzen A."/>
            <person name="Morin E."/>
            <person name="Grigoriev I.V."/>
            <person name="Henrissat B."/>
            <person name="Lindahl B."/>
            <person name="Martin F."/>
        </authorList>
    </citation>
    <scope>NUCLEOTIDE SEQUENCE</scope>
    <source>
        <strain evidence="1">JB14</strain>
    </source>
</reference>
<accession>A0A6A4H8W7</accession>
<sequence length="329" mass="37768">MYGVHPYSYDVHCKLLKTVKCSPLRSLAKWCRYLPVIGTMHSYTHEQKAQLLFLMLYIVGTRIEDGEACECYFAVTNALAGITCHQSIFHCCQAIAEFVYHHNNFKTYANSSLFIYNNDKQVLGILQGRHAVAKGMKEAGIVTSDTFYGWLTEEGEHLCSLQKVLDRETLEMEYFQKLEGLYTCVSHLKEATIKALPWKRGVGMRSRMSVSLLLTARCWSGSWRSMSIVERAQKWCATKKVREAAYCKALDKLERLLVSRIFEMTRLNVAGTGYKMWKHIINALKLRLKTIQSAITAYNEAVIALSPPCCHVSWEYAIEYSYLMEFNIL</sequence>
<evidence type="ECO:0000313" key="1">
    <source>
        <dbReference type="EMBL" id="KAE9393774.1"/>
    </source>
</evidence>
<dbReference type="EMBL" id="ML769564">
    <property type="protein sequence ID" value="KAE9393774.1"/>
    <property type="molecule type" value="Genomic_DNA"/>
</dbReference>
<protein>
    <submittedName>
        <fullName evidence="1">Uncharacterized protein</fullName>
    </submittedName>
</protein>
<proteinExistence type="predicted"/>
<keyword evidence="2" id="KW-1185">Reference proteome</keyword>
<dbReference type="InterPro" id="IPR040521">
    <property type="entry name" value="KDZ"/>
</dbReference>
<dbReference type="Pfam" id="PF18758">
    <property type="entry name" value="KDZ"/>
    <property type="match status" value="1"/>
</dbReference>
<dbReference type="OrthoDB" id="2676448at2759"/>